<protein>
    <recommendedName>
        <fullName evidence="3">Winged helix-turn-helix domain-containing protein</fullName>
    </recommendedName>
</protein>
<evidence type="ECO:0000313" key="1">
    <source>
        <dbReference type="EMBL" id="EOA55495.1"/>
    </source>
</evidence>
<dbReference type="Proteomes" id="UP000017831">
    <property type="component" value="Unassembled WGS sequence"/>
</dbReference>
<dbReference type="Gene3D" id="1.10.10.10">
    <property type="entry name" value="Winged helix-like DNA-binding domain superfamily/Winged helix DNA-binding domain"/>
    <property type="match status" value="1"/>
</dbReference>
<comment type="caution">
    <text evidence="1">The sequence shown here is derived from an EMBL/GenBank/DDBJ whole genome shotgun (WGS) entry which is preliminary data.</text>
</comment>
<dbReference type="AlphaFoldDB" id="U6RG88"/>
<dbReference type="OrthoDB" id="1029778at2"/>
<sequence length="69" mass="7864">MEIETVGENAGKVWRNLNENRGEISIQELSRKMNLSAIDVAIAIGWLCRENNINIQRKGHLLYVSHLGF</sequence>
<keyword evidence="2" id="KW-1185">Reference proteome</keyword>
<reference evidence="1 2" key="1">
    <citation type="submission" date="2013-04" db="EMBL/GenBank/DDBJ databases">
        <title>The Genome Sequence of Bacteroides massiliensis DSM 17679.</title>
        <authorList>
            <consortium name="The Broad Institute Genomics Platform"/>
            <person name="Earl A."/>
            <person name="Ward D."/>
            <person name="Feldgarden M."/>
            <person name="Gevers D."/>
            <person name="Martens E."/>
            <person name="Fenner L."/>
            <person name="Roux V."/>
            <person name="Mallet M.N."/>
            <person name="Raoult D."/>
            <person name="Walker B."/>
            <person name="Young S."/>
            <person name="Zeng Q."/>
            <person name="Gargeya S."/>
            <person name="Fitzgerald M."/>
            <person name="Haas B."/>
            <person name="Abouelleil A."/>
            <person name="Allen A.W."/>
            <person name="Alvarado L."/>
            <person name="Arachchi H.M."/>
            <person name="Berlin A.M."/>
            <person name="Chapman S.B."/>
            <person name="Gainer-Dewar J."/>
            <person name="Goldberg J."/>
            <person name="Griggs A."/>
            <person name="Gujja S."/>
            <person name="Hansen M."/>
            <person name="Howarth C."/>
            <person name="Imamovic A."/>
            <person name="Ireland A."/>
            <person name="Larimer J."/>
            <person name="McCowan C."/>
            <person name="Murphy C."/>
            <person name="Pearson M."/>
            <person name="Poon T.W."/>
            <person name="Priest M."/>
            <person name="Roberts A."/>
            <person name="Saif S."/>
            <person name="Shea T."/>
            <person name="Sisk P."/>
            <person name="Sykes S."/>
            <person name="Wortman J."/>
            <person name="Nusbaum C."/>
            <person name="Birren B."/>
        </authorList>
    </citation>
    <scope>NUCLEOTIDE SEQUENCE [LARGE SCALE GENOMIC DNA]</scope>
    <source>
        <strain evidence="2">B84634 / Timone 84634 / DSM 17679 / JCM 13223</strain>
    </source>
</reference>
<evidence type="ECO:0008006" key="3">
    <source>
        <dbReference type="Google" id="ProtNLM"/>
    </source>
</evidence>
<dbReference type="RefSeq" id="WP_005939098.1">
    <property type="nucleotide sequence ID" value="NZ_KB890375.1"/>
</dbReference>
<gene>
    <name evidence="1" type="ORF">HMPREF1534_01480</name>
</gene>
<dbReference type="EMBL" id="AQHY01000019">
    <property type="protein sequence ID" value="EOA55495.1"/>
    <property type="molecule type" value="Genomic_DNA"/>
</dbReference>
<accession>U6RG88</accession>
<dbReference type="eggNOG" id="ENOG50333HI">
    <property type="taxonomic scope" value="Bacteria"/>
</dbReference>
<organism evidence="1 2">
    <name type="scientific">Phocaeicola massiliensis B84634 = Timone 84634 = DSM 17679 = JCM 13223</name>
    <dbReference type="NCBI Taxonomy" id="1121098"/>
    <lineage>
        <taxon>Bacteria</taxon>
        <taxon>Pseudomonadati</taxon>
        <taxon>Bacteroidota</taxon>
        <taxon>Bacteroidia</taxon>
        <taxon>Bacteroidales</taxon>
        <taxon>Bacteroidaceae</taxon>
        <taxon>Phocaeicola</taxon>
    </lineage>
</organism>
<dbReference type="GeneID" id="60062532"/>
<name>U6RG88_9BACT</name>
<dbReference type="InterPro" id="IPR036388">
    <property type="entry name" value="WH-like_DNA-bd_sf"/>
</dbReference>
<proteinExistence type="predicted"/>
<dbReference type="HOGENOM" id="CLU_175324_1_0_10"/>
<evidence type="ECO:0000313" key="2">
    <source>
        <dbReference type="Proteomes" id="UP000017831"/>
    </source>
</evidence>
<dbReference type="Pfam" id="PF10771">
    <property type="entry name" value="DUF2582"/>
    <property type="match status" value="1"/>
</dbReference>
<dbReference type="PATRIC" id="fig|1121098.3.peg.1497"/>
<dbReference type="InterPro" id="IPR019707">
    <property type="entry name" value="DUF2582"/>
</dbReference>